<name>A0ABS5U9N3_9BACT</name>
<gene>
    <name evidence="1" type="ORF">KJB30_11320</name>
</gene>
<dbReference type="Proteomes" id="UP000784128">
    <property type="component" value="Unassembled WGS sequence"/>
</dbReference>
<keyword evidence="2" id="KW-1185">Reference proteome</keyword>
<dbReference type="EMBL" id="JAHDYS010000009">
    <property type="protein sequence ID" value="MBT1072379.1"/>
    <property type="molecule type" value="Genomic_DNA"/>
</dbReference>
<evidence type="ECO:0000313" key="2">
    <source>
        <dbReference type="Proteomes" id="UP000784128"/>
    </source>
</evidence>
<evidence type="ECO:0000313" key="1">
    <source>
        <dbReference type="EMBL" id="MBT1072379.1"/>
    </source>
</evidence>
<comment type="caution">
    <text evidence="1">The sequence shown here is derived from an EMBL/GenBank/DDBJ whole genome shotgun (WGS) entry which is preliminary data.</text>
</comment>
<dbReference type="RefSeq" id="WP_214299266.1">
    <property type="nucleotide sequence ID" value="NZ_JAHDYS010000009.1"/>
</dbReference>
<sequence length="56" mass="6667">MMFFIKNDHIHKFPVPPQCDATHGSEHLRDTVPHGVKPCLYCMHRWPKQDKLVNER</sequence>
<protein>
    <submittedName>
        <fullName evidence="1">Uncharacterized protein</fullName>
    </submittedName>
</protein>
<accession>A0ABS5U9N3</accession>
<reference evidence="1 2" key="1">
    <citation type="submission" date="2021-05" db="EMBL/GenBank/DDBJ databases">
        <title>The draft genome of Geobacter chapellei DSM 13688.</title>
        <authorList>
            <person name="Xu Z."/>
            <person name="Masuda Y."/>
            <person name="Itoh H."/>
            <person name="Senoo K."/>
        </authorList>
    </citation>
    <scope>NUCLEOTIDE SEQUENCE [LARGE SCALE GENOMIC DNA]</scope>
    <source>
        <strain evidence="1 2">DSM 13688</strain>
    </source>
</reference>
<proteinExistence type="predicted"/>
<organism evidence="1 2">
    <name type="scientific">Pelotalea chapellei</name>
    <dbReference type="NCBI Taxonomy" id="44671"/>
    <lineage>
        <taxon>Bacteria</taxon>
        <taxon>Pseudomonadati</taxon>
        <taxon>Thermodesulfobacteriota</taxon>
        <taxon>Desulfuromonadia</taxon>
        <taxon>Geobacterales</taxon>
        <taxon>Geobacteraceae</taxon>
        <taxon>Pelotalea</taxon>
    </lineage>
</organism>